<accession>A0ABN2N4W9</accession>
<feature type="compositionally biased region" description="Low complexity" evidence="1">
    <location>
        <begin position="188"/>
        <end position="220"/>
    </location>
</feature>
<name>A0ABN2N4W9_9MICO</name>
<evidence type="ECO:0000256" key="1">
    <source>
        <dbReference type="SAM" id="MobiDB-lite"/>
    </source>
</evidence>
<comment type="caution">
    <text evidence="2">The sequence shown here is derived from an EMBL/GenBank/DDBJ whole genome shotgun (WGS) entry which is preliminary data.</text>
</comment>
<feature type="region of interest" description="Disordered" evidence="1">
    <location>
        <begin position="1"/>
        <end position="34"/>
    </location>
</feature>
<organism evidence="2 3">
    <name type="scientific">Agromyces salentinus</name>
    <dbReference type="NCBI Taxonomy" id="269421"/>
    <lineage>
        <taxon>Bacteria</taxon>
        <taxon>Bacillati</taxon>
        <taxon>Actinomycetota</taxon>
        <taxon>Actinomycetes</taxon>
        <taxon>Micrococcales</taxon>
        <taxon>Microbacteriaceae</taxon>
        <taxon>Agromyces</taxon>
    </lineage>
</organism>
<feature type="compositionally biased region" description="Low complexity" evidence="1">
    <location>
        <begin position="758"/>
        <end position="779"/>
    </location>
</feature>
<dbReference type="EMBL" id="BAAANK010000015">
    <property type="protein sequence ID" value="GAA1847244.1"/>
    <property type="molecule type" value="Genomic_DNA"/>
</dbReference>
<gene>
    <name evidence="2" type="ORF">GCM10009750_37110</name>
</gene>
<dbReference type="RefSeq" id="WP_157429091.1">
    <property type="nucleotide sequence ID" value="NZ_BAAANK010000015.1"/>
</dbReference>
<feature type="compositionally biased region" description="Low complexity" evidence="1">
    <location>
        <begin position="123"/>
        <end position="143"/>
    </location>
</feature>
<feature type="compositionally biased region" description="Low complexity" evidence="1">
    <location>
        <begin position="802"/>
        <end position="829"/>
    </location>
</feature>
<evidence type="ECO:0000313" key="3">
    <source>
        <dbReference type="Proteomes" id="UP001501746"/>
    </source>
</evidence>
<sequence length="870" mass="84855">MRWPWQRVAVEDGVDAKGTDGAGRSEEPRISPAGWAFLPPMQRQISDAPPATLRPGWIESLPTRTVPSRVAELTHLVDDAAPSGTVATASAALGAPVQRSAVADLTLRPPQTAAERARERQVAQRQRQVVQPTAAQQAAVVQREANEPELPVQRSDAAGPSEEPGLELPDLGAEETASPTPPPMPGEAVAAVTDASPVPAASVPDAAATAVSGQDAAGTALGAGLGDGLGARPPHAGSSPSTPLNLAAVQRTPDAAHPETPVAPDAVGSPDGADVPTPHAPDAPTISAAPPLGGDPGRLGLAAPVSGARAASDSSSPPAAGGTSVQRSTSAPDTGGMRRIGLGAPLPPGIRSEPRHTLGGTWAASGEPAATGGSVEPPASVQRSEESARSGPRPDASATSPGPGTTSSAALLDTSAPAEHDGPDPYVASVDQGGMHERPVGLADPVAESSARPGTPLDWAVPTALALQRSMAGGGEPAGSDSGAEATAGGAAEGSGQGAAAAPTDDGRVPSPGAEPLPPLHTVPLIAQRALETSLDATAMPPVAPSHPRAIPVVAFEPFPTTSSSSSPGSTGSTGGPSSALGRAAGLASVQRSDVADSGSPSTADPRAAGASGGAQTPSAAASGGVFAWVQRVFGRNEATAAMTATASDGSGDRGDGADHGADHRGDLGANADLTPWSTSAPAGVAHAPLARAAGPLTVSRLTDAATSAAPSGWLNQGAATLTQPQHAPGPMLVQRSVPTIAGPAASAPRLPLPVASPPAARADGGAAGAGWANDAGPDSGSPSGPVVQTAIAPGAPPPDGPGSVSPPADGGTASVAASAGAAAPGAAGIDTSPAGIESLAARLYGPLARRLKAELLLDRERRGIRIDGI</sequence>
<keyword evidence="3" id="KW-1185">Reference proteome</keyword>
<feature type="compositionally biased region" description="Basic and acidic residues" evidence="1">
    <location>
        <begin position="651"/>
        <end position="667"/>
    </location>
</feature>
<feature type="region of interest" description="Disordered" evidence="1">
    <location>
        <begin position="749"/>
        <end position="833"/>
    </location>
</feature>
<dbReference type="Proteomes" id="UP001501746">
    <property type="component" value="Unassembled WGS sequence"/>
</dbReference>
<feature type="compositionally biased region" description="Low complexity" evidence="1">
    <location>
        <begin position="396"/>
        <end position="410"/>
    </location>
</feature>
<evidence type="ECO:0000313" key="2">
    <source>
        <dbReference type="EMBL" id="GAA1847244.1"/>
    </source>
</evidence>
<feature type="compositionally biased region" description="Low complexity" evidence="1">
    <location>
        <begin position="560"/>
        <end position="589"/>
    </location>
</feature>
<feature type="region of interest" description="Disordered" evidence="1">
    <location>
        <begin position="558"/>
        <end position="620"/>
    </location>
</feature>
<feature type="compositionally biased region" description="Low complexity" evidence="1">
    <location>
        <begin position="288"/>
        <end position="322"/>
    </location>
</feature>
<reference evidence="2 3" key="1">
    <citation type="journal article" date="2019" name="Int. J. Syst. Evol. Microbiol.">
        <title>The Global Catalogue of Microorganisms (GCM) 10K type strain sequencing project: providing services to taxonomists for standard genome sequencing and annotation.</title>
        <authorList>
            <consortium name="The Broad Institute Genomics Platform"/>
            <consortium name="The Broad Institute Genome Sequencing Center for Infectious Disease"/>
            <person name="Wu L."/>
            <person name="Ma J."/>
        </authorList>
    </citation>
    <scope>NUCLEOTIDE SEQUENCE [LARGE SCALE GENOMIC DNA]</scope>
    <source>
        <strain evidence="2 3">JCM 14323</strain>
    </source>
</reference>
<feature type="compositionally biased region" description="Basic and acidic residues" evidence="1">
    <location>
        <begin position="14"/>
        <end position="29"/>
    </location>
</feature>
<proteinExistence type="predicted"/>
<feature type="compositionally biased region" description="Polar residues" evidence="1">
    <location>
        <begin position="323"/>
        <end position="332"/>
    </location>
</feature>
<feature type="region of interest" description="Disordered" evidence="1">
    <location>
        <begin position="644"/>
        <end position="675"/>
    </location>
</feature>
<feature type="compositionally biased region" description="Low complexity" evidence="1">
    <location>
        <begin position="478"/>
        <end position="490"/>
    </location>
</feature>
<feature type="region of interest" description="Disordered" evidence="1">
    <location>
        <begin position="111"/>
        <end position="525"/>
    </location>
</feature>
<protein>
    <submittedName>
        <fullName evidence="2">Uncharacterized protein</fullName>
    </submittedName>
</protein>